<reference evidence="3" key="3">
    <citation type="submission" date="2015-04" db="UniProtKB">
        <authorList>
            <consortium name="EnsemblPlants"/>
        </authorList>
    </citation>
    <scope>IDENTIFICATION</scope>
    <source>
        <strain evidence="3">cv. Jemalong A17</strain>
    </source>
</reference>
<gene>
    <name evidence="2" type="ordered locus">MTR_7g087550</name>
</gene>
<name>G7L2Q6_MEDTR</name>
<dbReference type="Proteomes" id="UP000002051">
    <property type="component" value="Unassembled WGS sequence"/>
</dbReference>
<dbReference type="PaxDb" id="3880-AES81014"/>
<organism evidence="2 4">
    <name type="scientific">Medicago truncatula</name>
    <name type="common">Barrel medic</name>
    <name type="synonym">Medicago tribuloides</name>
    <dbReference type="NCBI Taxonomy" id="3880"/>
    <lineage>
        <taxon>Eukaryota</taxon>
        <taxon>Viridiplantae</taxon>
        <taxon>Streptophyta</taxon>
        <taxon>Embryophyta</taxon>
        <taxon>Tracheophyta</taxon>
        <taxon>Spermatophyta</taxon>
        <taxon>Magnoliopsida</taxon>
        <taxon>eudicotyledons</taxon>
        <taxon>Gunneridae</taxon>
        <taxon>Pentapetalae</taxon>
        <taxon>rosids</taxon>
        <taxon>fabids</taxon>
        <taxon>Fabales</taxon>
        <taxon>Fabaceae</taxon>
        <taxon>Papilionoideae</taxon>
        <taxon>50 kb inversion clade</taxon>
        <taxon>NPAAA clade</taxon>
        <taxon>Hologalegina</taxon>
        <taxon>IRL clade</taxon>
        <taxon>Trifolieae</taxon>
        <taxon>Medicago</taxon>
    </lineage>
</organism>
<dbReference type="AlphaFoldDB" id="G7L2Q6"/>
<proteinExistence type="predicted"/>
<accession>G7L2Q6</accession>
<evidence type="ECO:0000256" key="1">
    <source>
        <dbReference type="SAM" id="Phobius"/>
    </source>
</evidence>
<evidence type="ECO:0000313" key="3">
    <source>
        <dbReference type="EnsemblPlants" id="AES81014"/>
    </source>
</evidence>
<keyword evidence="1" id="KW-0472">Membrane</keyword>
<protein>
    <submittedName>
        <fullName evidence="2">Transmembrane protein, putative</fullName>
    </submittedName>
</protein>
<keyword evidence="1 2" id="KW-0812">Transmembrane</keyword>
<dbReference type="EnsemblPlants" id="AES81014">
    <property type="protein sequence ID" value="AES81014"/>
    <property type="gene ID" value="MTR_7g087550"/>
</dbReference>
<reference evidence="2 4" key="1">
    <citation type="journal article" date="2011" name="Nature">
        <title>The Medicago genome provides insight into the evolution of rhizobial symbioses.</title>
        <authorList>
            <person name="Young N.D."/>
            <person name="Debelle F."/>
            <person name="Oldroyd G.E."/>
            <person name="Geurts R."/>
            <person name="Cannon S.B."/>
            <person name="Udvardi M.K."/>
            <person name="Benedito V.A."/>
            <person name="Mayer K.F."/>
            <person name="Gouzy J."/>
            <person name="Schoof H."/>
            <person name="Van de Peer Y."/>
            <person name="Proost S."/>
            <person name="Cook D.R."/>
            <person name="Meyers B.C."/>
            <person name="Spannagl M."/>
            <person name="Cheung F."/>
            <person name="De Mita S."/>
            <person name="Krishnakumar V."/>
            <person name="Gundlach H."/>
            <person name="Zhou S."/>
            <person name="Mudge J."/>
            <person name="Bharti A.K."/>
            <person name="Murray J.D."/>
            <person name="Naoumkina M.A."/>
            <person name="Rosen B."/>
            <person name="Silverstein K.A."/>
            <person name="Tang H."/>
            <person name="Rombauts S."/>
            <person name="Zhao P.X."/>
            <person name="Zhou P."/>
            <person name="Barbe V."/>
            <person name="Bardou P."/>
            <person name="Bechner M."/>
            <person name="Bellec A."/>
            <person name="Berger A."/>
            <person name="Berges H."/>
            <person name="Bidwell S."/>
            <person name="Bisseling T."/>
            <person name="Choisne N."/>
            <person name="Couloux A."/>
            <person name="Denny R."/>
            <person name="Deshpande S."/>
            <person name="Dai X."/>
            <person name="Doyle J.J."/>
            <person name="Dudez A.M."/>
            <person name="Farmer A.D."/>
            <person name="Fouteau S."/>
            <person name="Franken C."/>
            <person name="Gibelin C."/>
            <person name="Gish J."/>
            <person name="Goldstein S."/>
            <person name="Gonzalez A.J."/>
            <person name="Green P.J."/>
            <person name="Hallab A."/>
            <person name="Hartog M."/>
            <person name="Hua A."/>
            <person name="Humphray S.J."/>
            <person name="Jeong D.H."/>
            <person name="Jing Y."/>
            <person name="Jocker A."/>
            <person name="Kenton S.M."/>
            <person name="Kim D.J."/>
            <person name="Klee K."/>
            <person name="Lai H."/>
            <person name="Lang C."/>
            <person name="Lin S."/>
            <person name="Macmil S.L."/>
            <person name="Magdelenat G."/>
            <person name="Matthews L."/>
            <person name="McCorrison J."/>
            <person name="Monaghan E.L."/>
            <person name="Mun J.H."/>
            <person name="Najar F.Z."/>
            <person name="Nicholson C."/>
            <person name="Noirot C."/>
            <person name="O'Bleness M."/>
            <person name="Paule C.R."/>
            <person name="Poulain J."/>
            <person name="Prion F."/>
            <person name="Qin B."/>
            <person name="Qu C."/>
            <person name="Retzel E.F."/>
            <person name="Riddle C."/>
            <person name="Sallet E."/>
            <person name="Samain S."/>
            <person name="Samson N."/>
            <person name="Sanders I."/>
            <person name="Saurat O."/>
            <person name="Scarpelli C."/>
            <person name="Schiex T."/>
            <person name="Segurens B."/>
            <person name="Severin A.J."/>
            <person name="Sherrier D.J."/>
            <person name="Shi R."/>
            <person name="Sims S."/>
            <person name="Singer S.R."/>
            <person name="Sinharoy S."/>
            <person name="Sterck L."/>
            <person name="Viollet A."/>
            <person name="Wang B.B."/>
            <person name="Wang K."/>
            <person name="Wang M."/>
            <person name="Wang X."/>
            <person name="Warfsmann J."/>
            <person name="Weissenbach J."/>
            <person name="White D.D."/>
            <person name="White J.D."/>
            <person name="Wiley G.B."/>
            <person name="Wincker P."/>
            <person name="Xing Y."/>
            <person name="Yang L."/>
            <person name="Yao Z."/>
            <person name="Ying F."/>
            <person name="Zhai J."/>
            <person name="Zhou L."/>
            <person name="Zuber A."/>
            <person name="Denarie J."/>
            <person name="Dixon R.A."/>
            <person name="May G.D."/>
            <person name="Schwartz D.C."/>
            <person name="Rogers J."/>
            <person name="Quetier F."/>
            <person name="Town C.D."/>
            <person name="Roe B.A."/>
        </authorList>
    </citation>
    <scope>NUCLEOTIDE SEQUENCE [LARGE SCALE GENOMIC DNA]</scope>
    <source>
        <strain evidence="2">A17</strain>
        <strain evidence="3 4">cv. Jemalong A17</strain>
    </source>
</reference>
<keyword evidence="4" id="KW-1185">Reference proteome</keyword>
<feature type="transmembrane region" description="Helical" evidence="1">
    <location>
        <begin position="47"/>
        <end position="65"/>
    </location>
</feature>
<dbReference type="EMBL" id="CM001223">
    <property type="protein sequence ID" value="AES81014.1"/>
    <property type="molecule type" value="Genomic_DNA"/>
</dbReference>
<evidence type="ECO:0000313" key="2">
    <source>
        <dbReference type="EMBL" id="AES81014.1"/>
    </source>
</evidence>
<evidence type="ECO:0000313" key="4">
    <source>
        <dbReference type="Proteomes" id="UP000002051"/>
    </source>
</evidence>
<reference evidence="2 4" key="2">
    <citation type="journal article" date="2014" name="BMC Genomics">
        <title>An improved genome release (version Mt4.0) for the model legume Medicago truncatula.</title>
        <authorList>
            <person name="Tang H."/>
            <person name="Krishnakumar V."/>
            <person name="Bidwell S."/>
            <person name="Rosen B."/>
            <person name="Chan A."/>
            <person name="Zhou S."/>
            <person name="Gentzbittel L."/>
            <person name="Childs K.L."/>
            <person name="Yandell M."/>
            <person name="Gundlach H."/>
            <person name="Mayer K.F."/>
            <person name="Schwartz D.C."/>
            <person name="Town C.D."/>
        </authorList>
    </citation>
    <scope>GENOME REANNOTATION</scope>
    <source>
        <strain evidence="3 4">cv. Jemalong A17</strain>
    </source>
</reference>
<dbReference type="HOGENOM" id="CLU_2609701_0_0_1"/>
<keyword evidence="1" id="KW-1133">Transmembrane helix</keyword>
<sequence>MEDVRDSLMVVATALASLTFQNCAHDHDQICKAGTLVLAFGDSNQKLIYELFILSCTIFNIFLCFSDNNCVTSMWISTS</sequence>